<evidence type="ECO:0000313" key="15">
    <source>
        <dbReference type="Proteomes" id="UP001152797"/>
    </source>
</evidence>
<dbReference type="InterPro" id="IPR003347">
    <property type="entry name" value="JmjC_dom"/>
</dbReference>
<evidence type="ECO:0000256" key="7">
    <source>
        <dbReference type="ARBA" id="ARBA00023004"/>
    </source>
</evidence>
<feature type="domain" description="JmjC" evidence="11">
    <location>
        <begin position="266"/>
        <end position="406"/>
    </location>
</feature>
<dbReference type="EMBL" id="CAMXCT020000166">
    <property type="protein sequence ID" value="CAL1128270.1"/>
    <property type="molecule type" value="Genomic_DNA"/>
</dbReference>
<keyword evidence="15" id="KW-1185">Reference proteome</keyword>
<reference evidence="13" key="2">
    <citation type="submission" date="2024-04" db="EMBL/GenBank/DDBJ databases">
        <authorList>
            <person name="Chen Y."/>
            <person name="Shah S."/>
            <person name="Dougan E. K."/>
            <person name="Thang M."/>
            <person name="Chan C."/>
        </authorList>
    </citation>
    <scope>NUCLEOTIDE SEQUENCE [LARGE SCALE GENOMIC DNA]</scope>
</reference>
<dbReference type="AlphaFoldDB" id="A0A9P1BLF1"/>
<comment type="cofactor">
    <cofactor evidence="1">
        <name>Fe(2+)</name>
        <dbReference type="ChEBI" id="CHEBI:29033"/>
    </cofactor>
</comment>
<evidence type="ECO:0000256" key="8">
    <source>
        <dbReference type="ARBA" id="ARBA00023242"/>
    </source>
</evidence>
<dbReference type="SUPFAM" id="SSF50044">
    <property type="entry name" value="SH3-domain"/>
    <property type="match status" value="1"/>
</dbReference>
<evidence type="ECO:0000313" key="12">
    <source>
        <dbReference type="EMBL" id="CAI3974895.1"/>
    </source>
</evidence>
<dbReference type="PANTHER" id="PTHR12461">
    <property type="entry name" value="HYPOXIA-INDUCIBLE FACTOR 1 ALPHA INHIBITOR-RELATED"/>
    <property type="match status" value="1"/>
</dbReference>
<keyword evidence="5" id="KW-0223">Dioxygenase</keyword>
<dbReference type="PANTHER" id="PTHR12461:SF105">
    <property type="entry name" value="HYPOXIA-INDUCIBLE FACTOR 1-ALPHA INHIBITOR"/>
    <property type="match status" value="1"/>
</dbReference>
<evidence type="ECO:0000313" key="14">
    <source>
        <dbReference type="EMBL" id="CAL4762207.1"/>
    </source>
</evidence>
<evidence type="ECO:0000256" key="2">
    <source>
        <dbReference type="ARBA" id="ARBA00004123"/>
    </source>
</evidence>
<gene>
    <name evidence="12" type="ORF">C1SCF055_LOCUS3259</name>
</gene>
<organism evidence="12">
    <name type="scientific">Cladocopium goreaui</name>
    <dbReference type="NCBI Taxonomy" id="2562237"/>
    <lineage>
        <taxon>Eukaryota</taxon>
        <taxon>Sar</taxon>
        <taxon>Alveolata</taxon>
        <taxon>Dinophyceae</taxon>
        <taxon>Suessiales</taxon>
        <taxon>Symbiodiniaceae</taxon>
        <taxon>Cladocopium</taxon>
    </lineage>
</organism>
<evidence type="ECO:0000256" key="4">
    <source>
        <dbReference type="ARBA" id="ARBA00022723"/>
    </source>
</evidence>
<comment type="caution">
    <text evidence="12">The sequence shown here is derived from an EMBL/GenBank/DDBJ whole genome shotgun (WGS) entry which is preliminary data.</text>
</comment>
<evidence type="ECO:0000259" key="11">
    <source>
        <dbReference type="PROSITE" id="PS51184"/>
    </source>
</evidence>
<evidence type="ECO:0000259" key="10">
    <source>
        <dbReference type="PROSITE" id="PS50002"/>
    </source>
</evidence>
<evidence type="ECO:0000256" key="3">
    <source>
        <dbReference type="ARBA" id="ARBA00022443"/>
    </source>
</evidence>
<dbReference type="GO" id="GO:0005634">
    <property type="term" value="C:nucleus"/>
    <property type="evidence" value="ECO:0007669"/>
    <property type="project" value="UniProtKB-SubCell"/>
</dbReference>
<dbReference type="InterPro" id="IPR041667">
    <property type="entry name" value="Cupin_8"/>
</dbReference>
<evidence type="ECO:0000256" key="1">
    <source>
        <dbReference type="ARBA" id="ARBA00001954"/>
    </source>
</evidence>
<evidence type="ECO:0000256" key="5">
    <source>
        <dbReference type="ARBA" id="ARBA00022964"/>
    </source>
</evidence>
<dbReference type="GO" id="GO:0051213">
    <property type="term" value="F:dioxygenase activity"/>
    <property type="evidence" value="ECO:0007669"/>
    <property type="project" value="UniProtKB-KW"/>
</dbReference>
<comment type="subcellular location">
    <subcellularLocation>
        <location evidence="2">Nucleus</location>
    </subcellularLocation>
</comment>
<evidence type="ECO:0000313" key="13">
    <source>
        <dbReference type="EMBL" id="CAL1128270.1"/>
    </source>
</evidence>
<keyword evidence="7" id="KW-0408">Iron</keyword>
<keyword evidence="8" id="KW-0539">Nucleus</keyword>
<dbReference type="InterPro" id="IPR056520">
    <property type="entry name" value="ARM_KDM8_N"/>
</dbReference>
<dbReference type="PROSITE" id="PS50002">
    <property type="entry name" value="SH3"/>
    <property type="match status" value="1"/>
</dbReference>
<dbReference type="InterPro" id="IPR036028">
    <property type="entry name" value="SH3-like_dom_sf"/>
</dbReference>
<dbReference type="Proteomes" id="UP001152797">
    <property type="component" value="Unassembled WGS sequence"/>
</dbReference>
<dbReference type="Pfam" id="PF24472">
    <property type="entry name" value="ARM_KDM8_N"/>
    <property type="match status" value="1"/>
</dbReference>
<dbReference type="Pfam" id="PF13621">
    <property type="entry name" value="Cupin_8"/>
    <property type="match status" value="1"/>
</dbReference>
<dbReference type="PROSITE" id="PS51184">
    <property type="entry name" value="JMJC"/>
    <property type="match status" value="1"/>
</dbReference>
<name>A0A9P1BLF1_9DINO</name>
<reference evidence="12" key="1">
    <citation type="submission" date="2022-10" db="EMBL/GenBank/DDBJ databases">
        <authorList>
            <person name="Chen Y."/>
            <person name="Dougan E. K."/>
            <person name="Chan C."/>
            <person name="Rhodes N."/>
            <person name="Thang M."/>
        </authorList>
    </citation>
    <scope>NUCLEOTIDE SEQUENCE</scope>
</reference>
<evidence type="ECO:0000256" key="6">
    <source>
        <dbReference type="ARBA" id="ARBA00023002"/>
    </source>
</evidence>
<evidence type="ECO:0000256" key="9">
    <source>
        <dbReference type="PROSITE-ProRule" id="PRU00192"/>
    </source>
</evidence>
<proteinExistence type="predicted"/>
<dbReference type="GO" id="GO:0046872">
    <property type="term" value="F:metal ion binding"/>
    <property type="evidence" value="ECO:0007669"/>
    <property type="project" value="UniProtKB-KW"/>
</dbReference>
<protein>
    <submittedName>
        <fullName evidence="14">Bifunctional peptidase and arginyl-hydroxylase JMJD5 (JmjC domain-containing protein 5) (Jumonji C domain-containing protein 5) (L-arginine (3R)-hydroxylase KDM8)</fullName>
    </submittedName>
</protein>
<accession>A0A9P1BLF1</accession>
<keyword evidence="3 9" id="KW-0728">SH3 domain</keyword>
<dbReference type="OrthoDB" id="448579at2759"/>
<sequence>MVTAISEAFSWLEEQQKKWAQEPLGQALAEALAGAAAARKRMSQASFDPGEALKELEELHQLCWKRLHSEGHLEATSPWREVFALCCFMRTELRGECSEDKKRALRLLDLGLILGGPDTQIASALHHRAEKLAEELSTRKRAHHEGGDDGGWLAPGVVAPRPAAAVPEVASPLSLEDFLVSYFATKSPVKIAQGCQAWPAVRRWREEAFWSTGALGQRFVPVETDYWMEEGFDIMQLKDFIQHCKVPSKSSNPSRGGYLAQHALFDQLPCLEADLRMPDLALCGDGDSTVLRQVFFGPEGTVTPLHSDPYENIFCQVVGVKYLRLYAPSESRHLYPREEPWRLLAQDMKNNSRLEPVDVLLADAVTYQEKFPEFLQAEFQDVVKATLRRGDRPWDPGTLEALGLALEASRLQFPWHFTSPEQLTRSDPQMPEVVARSNEAELKFWRQTLAMEEEPVNDGNNVEQEVPVEPQDDRPQLLELREPPEESCPLYVCIQDCGPPPGKVLQEGHEHLLKLRKGDVVRVVSRIEPQQKWLQGYVDSMEQNKPRGWFPRERVESLQKENVTGASLSKLLAAGLIMDEASIGHLKPKLPPNLRRGR</sequence>
<dbReference type="SMART" id="SM00326">
    <property type="entry name" value="SH3"/>
    <property type="match status" value="1"/>
</dbReference>
<dbReference type="EMBL" id="CAMXCT010000166">
    <property type="protein sequence ID" value="CAI3974895.1"/>
    <property type="molecule type" value="Genomic_DNA"/>
</dbReference>
<keyword evidence="6" id="KW-0560">Oxidoreductase</keyword>
<dbReference type="SUPFAM" id="SSF51197">
    <property type="entry name" value="Clavaminate synthase-like"/>
    <property type="match status" value="1"/>
</dbReference>
<dbReference type="InterPro" id="IPR001452">
    <property type="entry name" value="SH3_domain"/>
</dbReference>
<dbReference type="Gene3D" id="2.60.120.650">
    <property type="entry name" value="Cupin"/>
    <property type="match status" value="1"/>
</dbReference>
<keyword evidence="4" id="KW-0479">Metal-binding</keyword>
<dbReference type="EMBL" id="CAMXCT030000166">
    <property type="protein sequence ID" value="CAL4762207.1"/>
    <property type="molecule type" value="Genomic_DNA"/>
</dbReference>
<feature type="domain" description="SH3" evidence="10">
    <location>
        <begin position="486"/>
        <end position="560"/>
    </location>
</feature>
<dbReference type="Gene3D" id="2.30.30.40">
    <property type="entry name" value="SH3 Domains"/>
    <property type="match status" value="1"/>
</dbReference>